<feature type="transmembrane region" description="Helical" evidence="6">
    <location>
        <begin position="181"/>
        <end position="205"/>
    </location>
</feature>
<keyword evidence="8" id="KW-1185">Reference proteome</keyword>
<evidence type="ECO:0000256" key="2">
    <source>
        <dbReference type="ARBA" id="ARBA00022475"/>
    </source>
</evidence>
<feature type="transmembrane region" description="Helical" evidence="6">
    <location>
        <begin position="117"/>
        <end position="137"/>
    </location>
</feature>
<accession>A0A2H1HUL6</accession>
<dbReference type="RefSeq" id="WP_101543689.1">
    <property type="nucleotide sequence ID" value="NZ_FXYX01000001.1"/>
</dbReference>
<proteinExistence type="predicted"/>
<feature type="transmembrane region" description="Helical" evidence="6">
    <location>
        <begin position="315"/>
        <end position="337"/>
    </location>
</feature>
<keyword evidence="3 6" id="KW-0812">Transmembrane</keyword>
<evidence type="ECO:0000313" key="8">
    <source>
        <dbReference type="Proteomes" id="UP000234382"/>
    </source>
</evidence>
<dbReference type="Pfam" id="PF13520">
    <property type="entry name" value="AA_permease_2"/>
    <property type="match status" value="1"/>
</dbReference>
<gene>
    <name evidence="7" type="ORF">BI49514_00305</name>
</gene>
<feature type="transmembrane region" description="Helical" evidence="6">
    <location>
        <begin position="12"/>
        <end position="30"/>
    </location>
</feature>
<dbReference type="Gene3D" id="1.20.1740.10">
    <property type="entry name" value="Amino acid/polyamine transporter I"/>
    <property type="match status" value="1"/>
</dbReference>
<reference evidence="8" key="1">
    <citation type="submission" date="2017-03" db="EMBL/GenBank/DDBJ databases">
        <authorList>
            <person name="Monnet C."/>
        </authorList>
    </citation>
    <scope>NUCLEOTIDE SEQUENCE [LARGE SCALE GENOMIC DNA]</scope>
    <source>
        <strain evidence="8">ATCC 49514</strain>
    </source>
</reference>
<feature type="transmembrane region" description="Helical" evidence="6">
    <location>
        <begin position="343"/>
        <end position="362"/>
    </location>
</feature>
<dbReference type="EMBL" id="FXYX01000001">
    <property type="protein sequence ID" value="SMX66625.1"/>
    <property type="molecule type" value="Genomic_DNA"/>
</dbReference>
<feature type="transmembrane region" description="Helical" evidence="6">
    <location>
        <begin position="369"/>
        <end position="387"/>
    </location>
</feature>
<name>A0A2H1HUL6_9MICO</name>
<feature type="transmembrane region" description="Helical" evidence="6">
    <location>
        <begin position="83"/>
        <end position="105"/>
    </location>
</feature>
<evidence type="ECO:0000256" key="5">
    <source>
        <dbReference type="ARBA" id="ARBA00023136"/>
    </source>
</evidence>
<organism evidence="7 8">
    <name type="scientific">Brevibacterium iodinum ATCC 49514</name>
    <dbReference type="NCBI Taxonomy" id="1255616"/>
    <lineage>
        <taxon>Bacteria</taxon>
        <taxon>Bacillati</taxon>
        <taxon>Actinomycetota</taxon>
        <taxon>Actinomycetes</taxon>
        <taxon>Micrococcales</taxon>
        <taxon>Brevibacteriaceae</taxon>
        <taxon>Brevibacterium</taxon>
    </lineage>
</organism>
<dbReference type="PIRSF" id="PIRSF006060">
    <property type="entry name" value="AA_transporter"/>
    <property type="match status" value="1"/>
</dbReference>
<dbReference type="AlphaFoldDB" id="A0A2H1HUL6"/>
<feature type="transmembrane region" description="Helical" evidence="6">
    <location>
        <begin position="267"/>
        <end position="294"/>
    </location>
</feature>
<protein>
    <submittedName>
        <fullName evidence="7">Amino acid efflux transporter</fullName>
    </submittedName>
</protein>
<dbReference type="PANTHER" id="PTHR42770">
    <property type="entry name" value="AMINO ACID TRANSPORTER-RELATED"/>
    <property type="match status" value="1"/>
</dbReference>
<keyword evidence="2" id="KW-1003">Cell membrane</keyword>
<feature type="transmembrane region" description="Helical" evidence="6">
    <location>
        <begin position="149"/>
        <end position="169"/>
    </location>
</feature>
<evidence type="ECO:0000256" key="3">
    <source>
        <dbReference type="ARBA" id="ARBA00022692"/>
    </source>
</evidence>
<dbReference type="InterPro" id="IPR050367">
    <property type="entry name" value="APC_superfamily"/>
</dbReference>
<dbReference type="Proteomes" id="UP000234382">
    <property type="component" value="Unassembled WGS sequence"/>
</dbReference>
<dbReference type="PANTHER" id="PTHR42770:SF13">
    <property type="entry name" value="L-METHIONINE_BRANCHED-CHAIN AMINO ACID EXPORTER YJEH"/>
    <property type="match status" value="1"/>
</dbReference>
<evidence type="ECO:0000256" key="1">
    <source>
        <dbReference type="ARBA" id="ARBA00004651"/>
    </source>
</evidence>
<dbReference type="GO" id="GO:0022857">
    <property type="term" value="F:transmembrane transporter activity"/>
    <property type="evidence" value="ECO:0007669"/>
    <property type="project" value="InterPro"/>
</dbReference>
<comment type="subcellular location">
    <subcellularLocation>
        <location evidence="1">Cell membrane</location>
        <topology evidence="1">Multi-pass membrane protein</topology>
    </subcellularLocation>
</comment>
<evidence type="ECO:0000256" key="6">
    <source>
        <dbReference type="SAM" id="Phobius"/>
    </source>
</evidence>
<dbReference type="GO" id="GO:0005886">
    <property type="term" value="C:plasma membrane"/>
    <property type="evidence" value="ECO:0007669"/>
    <property type="project" value="UniProtKB-SubCell"/>
</dbReference>
<sequence>MSELRRSIGGTVGTFIALSTILGSGMMILPGTSYFQLGRSAWIPWCIAAVSVAPLLYSYAWLGRRYPSASGVAHYSESALGRAAGKTAGLLAAFALTAGIPATAITGGRYVAEFSGWSTLAWLFPVMVLCLATVIVLAGTNVSGKVQVALVLGLFALVLATALIALVVHGTPPPSIELPRWGPLGAVLTSVYVAFTGWETVAFTFEEHKRADLIPKIFATSYAAVVVLYALLLFGLFAVVDGRDPALNSAPLLILAEHSLGHIGRPIVVVLVIACITANVCASVLALSRLVFGLSRSGHLPRALSRVRAQDSNPIVSVGAVGVLLTIITLFGALDLIDFEMLFVLSGGMYFVLYGIGVVSFWKLSSGAAALTVSVISGLSVLLVAVLAGPPMWLSWLICALLWLVAVVSGRHRPHLSEPTVSPHADS</sequence>
<evidence type="ECO:0000313" key="7">
    <source>
        <dbReference type="EMBL" id="SMX66625.1"/>
    </source>
</evidence>
<evidence type="ECO:0000256" key="4">
    <source>
        <dbReference type="ARBA" id="ARBA00022989"/>
    </source>
</evidence>
<dbReference type="InterPro" id="IPR002293">
    <property type="entry name" value="AA/rel_permease1"/>
</dbReference>
<feature type="transmembrane region" description="Helical" evidence="6">
    <location>
        <begin position="217"/>
        <end position="240"/>
    </location>
</feature>
<feature type="transmembrane region" description="Helical" evidence="6">
    <location>
        <begin position="42"/>
        <end position="62"/>
    </location>
</feature>
<feature type="transmembrane region" description="Helical" evidence="6">
    <location>
        <begin position="393"/>
        <end position="410"/>
    </location>
</feature>
<keyword evidence="4 6" id="KW-1133">Transmembrane helix</keyword>
<keyword evidence="5 6" id="KW-0472">Membrane</keyword>